<accession>A0A8S1RJQ6</accession>
<dbReference type="SMART" id="SM00320">
    <property type="entry name" value="WD40"/>
    <property type="match status" value="4"/>
</dbReference>
<dbReference type="OrthoDB" id="412867at2759"/>
<dbReference type="AlphaFoldDB" id="A0A8S1RJQ6"/>
<dbReference type="GO" id="GO:0016226">
    <property type="term" value="P:iron-sulfur cluster assembly"/>
    <property type="evidence" value="ECO:0007669"/>
    <property type="project" value="TreeGrafter"/>
</dbReference>
<comment type="caution">
    <text evidence="2">The sequence shown here is derived from an EMBL/GenBank/DDBJ whole genome shotgun (WGS) entry which is preliminary data.</text>
</comment>
<dbReference type="PANTHER" id="PTHR19920">
    <property type="entry name" value="WD40 PROTEIN CIAO1"/>
    <property type="match status" value="1"/>
</dbReference>
<keyword evidence="3" id="KW-1185">Reference proteome</keyword>
<organism evidence="2 3">
    <name type="scientific">Paramecium sonneborni</name>
    <dbReference type="NCBI Taxonomy" id="65129"/>
    <lineage>
        <taxon>Eukaryota</taxon>
        <taxon>Sar</taxon>
        <taxon>Alveolata</taxon>
        <taxon>Ciliophora</taxon>
        <taxon>Intramacronucleata</taxon>
        <taxon>Oligohymenophorea</taxon>
        <taxon>Peniculida</taxon>
        <taxon>Parameciidae</taxon>
        <taxon>Paramecium</taxon>
    </lineage>
</organism>
<dbReference type="Pfam" id="PF00400">
    <property type="entry name" value="WD40"/>
    <property type="match status" value="4"/>
</dbReference>
<feature type="repeat" description="WD" evidence="1">
    <location>
        <begin position="358"/>
        <end position="390"/>
    </location>
</feature>
<evidence type="ECO:0000313" key="2">
    <source>
        <dbReference type="EMBL" id="CAD8127199.1"/>
    </source>
</evidence>
<evidence type="ECO:0000256" key="1">
    <source>
        <dbReference type="PROSITE-ProRule" id="PRU00221"/>
    </source>
</evidence>
<dbReference type="PROSITE" id="PS50082">
    <property type="entry name" value="WD_REPEATS_2"/>
    <property type="match status" value="3"/>
</dbReference>
<evidence type="ECO:0000313" key="3">
    <source>
        <dbReference type="Proteomes" id="UP000692954"/>
    </source>
</evidence>
<sequence>MKQIIQCQMVESVNDLVCSNNHLNNKAEFVILDDQFKGKERLICKSCYLTLSQSLNILPLEDAINVVQKKKNNLIDNLVNQIIPYIQVLEQFVQSIENLKISIINILDDIIIKMNNWILDIESFNYIKRQYSFLEEVDNLTQTSKYKEFQQQYIDQKLNKNIHKQQVIQIVKQIQSLLKLILDENLKQRIEKIINLRQTNEQNKFNDLSGLNIKEQSTNITHVMNQEKVCYGLAFNNLGTLMAAGCDNDIKIWKFQNGKLIDSQITLQGHKNCVICIVFSRKVNWFASGSHDCQIIGWKQIDQNKWHQSESVKIHEKSISCLVLNQNETQLISSSWDNSIKIWIVDSNDNYFQYDYSLNKHESYVYCLSLNQSETNLVSCDDNGCLIIWNKHKTQKWIFSHVIQKTVQDIGYRICFIHDNLIAWQQDSLGITHFFEQEDDQFIQKSQYSLQLKSFNSSDTLYFPSNYNHKRQTLLQKHSKYLYLIKLNYNQKLTIVDCQILDCNHHLIYGSWTEDGRYLVFWSSLEKQFKVFQINYSN</sequence>
<dbReference type="PANTHER" id="PTHR19920:SF0">
    <property type="entry name" value="CYTOSOLIC IRON-SULFUR PROTEIN ASSEMBLY PROTEIN CIAO1-RELATED"/>
    <property type="match status" value="1"/>
</dbReference>
<dbReference type="EMBL" id="CAJJDN010000174">
    <property type="protein sequence ID" value="CAD8127199.1"/>
    <property type="molecule type" value="Genomic_DNA"/>
</dbReference>
<keyword evidence="1" id="KW-0853">WD repeat</keyword>
<dbReference type="GO" id="GO:0097361">
    <property type="term" value="C:cytosolic [4Fe-4S] assembly targeting complex"/>
    <property type="evidence" value="ECO:0007669"/>
    <property type="project" value="TreeGrafter"/>
</dbReference>
<reference evidence="2" key="1">
    <citation type="submission" date="2021-01" db="EMBL/GenBank/DDBJ databases">
        <authorList>
            <consortium name="Genoscope - CEA"/>
            <person name="William W."/>
        </authorList>
    </citation>
    <scope>NUCLEOTIDE SEQUENCE</scope>
</reference>
<gene>
    <name evidence="2" type="ORF">PSON_ATCC_30995.1.T1740005</name>
</gene>
<feature type="repeat" description="WD" evidence="1">
    <location>
        <begin position="312"/>
        <end position="353"/>
    </location>
</feature>
<feature type="repeat" description="WD" evidence="1">
    <location>
        <begin position="267"/>
        <end position="299"/>
    </location>
</feature>
<protein>
    <submittedName>
        <fullName evidence="2">Uncharacterized protein</fullName>
    </submittedName>
</protein>
<dbReference type="InterPro" id="IPR001680">
    <property type="entry name" value="WD40_rpt"/>
</dbReference>
<dbReference type="Proteomes" id="UP000692954">
    <property type="component" value="Unassembled WGS sequence"/>
</dbReference>
<dbReference type="PROSITE" id="PS50294">
    <property type="entry name" value="WD_REPEATS_REGION"/>
    <property type="match status" value="1"/>
</dbReference>
<proteinExistence type="predicted"/>
<name>A0A8S1RJQ6_9CILI</name>